<evidence type="ECO:0000256" key="9">
    <source>
        <dbReference type="HAMAP-Rule" id="MF_00100"/>
    </source>
</evidence>
<dbReference type="Gene3D" id="2.40.30.10">
    <property type="entry name" value="Translation factors"/>
    <property type="match status" value="2"/>
</dbReference>
<dbReference type="PROSITE" id="PS51722">
    <property type="entry name" value="G_TR_2"/>
    <property type="match status" value="1"/>
</dbReference>
<comment type="caution">
    <text evidence="14">The sequence shown here is derived from an EMBL/GenBank/DDBJ whole genome shotgun (WGS) entry which is preliminary data.</text>
</comment>
<feature type="compositionally biased region" description="Basic and acidic residues" evidence="12">
    <location>
        <begin position="429"/>
        <end position="441"/>
    </location>
</feature>
<dbReference type="InterPro" id="IPR000795">
    <property type="entry name" value="T_Tr_GTP-bd_dom"/>
</dbReference>
<dbReference type="HAMAP" id="MF_00100_B">
    <property type="entry name" value="IF_2_B"/>
    <property type="match status" value="1"/>
</dbReference>
<accession>A0ABQ0E216</accession>
<dbReference type="Pfam" id="PF11987">
    <property type="entry name" value="IF-2"/>
    <property type="match status" value="1"/>
</dbReference>
<keyword evidence="5 9" id="KW-0396">Initiation factor</keyword>
<comment type="caution">
    <text evidence="9">Lacks conserved residue(s) required for the propagation of feature annotation.</text>
</comment>
<feature type="region of interest" description="Disordered" evidence="12">
    <location>
        <begin position="70"/>
        <end position="441"/>
    </location>
</feature>
<dbReference type="Gene3D" id="3.40.50.10050">
    <property type="entry name" value="Translation initiation factor IF- 2, domain 3"/>
    <property type="match status" value="1"/>
</dbReference>
<dbReference type="Pfam" id="PF04760">
    <property type="entry name" value="IF2_N"/>
    <property type="match status" value="1"/>
</dbReference>
<dbReference type="InterPro" id="IPR053905">
    <property type="entry name" value="EF-G-like_DII"/>
</dbReference>
<evidence type="ECO:0000256" key="4">
    <source>
        <dbReference type="ARBA" id="ARBA00022490"/>
    </source>
</evidence>
<dbReference type="PANTHER" id="PTHR43381:SF5">
    <property type="entry name" value="TR-TYPE G DOMAIN-CONTAINING PROTEIN"/>
    <property type="match status" value="1"/>
</dbReference>
<dbReference type="PANTHER" id="PTHR43381">
    <property type="entry name" value="TRANSLATION INITIATION FACTOR IF-2-RELATED"/>
    <property type="match status" value="1"/>
</dbReference>
<feature type="compositionally biased region" description="Basic and acidic residues" evidence="12">
    <location>
        <begin position="170"/>
        <end position="179"/>
    </location>
</feature>
<dbReference type="SUPFAM" id="SSF52156">
    <property type="entry name" value="Initiation factor IF2/eIF5b, domain 3"/>
    <property type="match status" value="1"/>
</dbReference>
<feature type="binding site" evidence="9">
    <location>
        <begin position="533"/>
        <end position="540"/>
    </location>
    <ligand>
        <name>GTP</name>
        <dbReference type="ChEBI" id="CHEBI:37565"/>
    </ligand>
</feature>
<feature type="compositionally biased region" description="Basic and acidic residues" evidence="12">
    <location>
        <begin position="247"/>
        <end position="288"/>
    </location>
</feature>
<feature type="binding site" evidence="9">
    <location>
        <begin position="580"/>
        <end position="584"/>
    </location>
    <ligand>
        <name>GTP</name>
        <dbReference type="ChEBI" id="CHEBI:37565"/>
    </ligand>
</feature>
<dbReference type="Pfam" id="PF00009">
    <property type="entry name" value="GTP_EFTU"/>
    <property type="match status" value="1"/>
</dbReference>
<dbReference type="InterPro" id="IPR027417">
    <property type="entry name" value="P-loop_NTPase"/>
</dbReference>
<feature type="compositionally biased region" description="Low complexity" evidence="12">
    <location>
        <begin position="70"/>
        <end position="88"/>
    </location>
</feature>
<dbReference type="Gene3D" id="3.40.50.300">
    <property type="entry name" value="P-loop containing nucleotide triphosphate hydrolases"/>
    <property type="match status" value="1"/>
</dbReference>
<dbReference type="InterPro" id="IPR009000">
    <property type="entry name" value="Transl_B-barrel_sf"/>
</dbReference>
<proteinExistence type="inferred from homology"/>
<feature type="domain" description="Tr-type G" evidence="13">
    <location>
        <begin position="524"/>
        <end position="694"/>
    </location>
</feature>
<sequence>MAIKLIELANDLNFGVESLTSELTKNGIEVPNNPNTRIDEATFLLIMKVFHDSLPKEKIDAMMLKYVAPKTKPSSQSTTTHRTATKGTASEKKTSAEKDDASTPSKPEVIVKGHISLPDKKKAKPNAMPTKEVESEKNTATTSTITEKPEVKTPEKKAEPKEQPNVLSGAEEKKSEKDPVTQAEKTQPEKEHPAPVIEKLGSISLEPTLKKKSAKADKPKEEPKKATKEKSKEVSEKPSAKPVTATPHKEEEVAKPVSNEEKEAKPTKKAVAEPEKKEALTEEKKEDAPAAAPSGDNQEPEIFRFNSASDAPKFTVVGKIDLEEVAPSRKKGERGGKRKRINSRAVDIKKEAARGVDPSTSAEARKRARSASATQAQTGKNQSKRNKKGRKEQPKAEISEEEVQRQVKETLARLTRKPSDGRRGRKEHVRTQSERPTEGEQKTIKITEFVTVNDLANMMDKPVNELITICWNIGLMVNINTRLETESIEMLAEEFGFKTEFVSADVVEAIKAEEYEDSEEDLVPRPPVVTIMGHVDHGKTSLLDYIRKTNVITGEAGGITQHIGTYNVTLPSGRKITFLDTPGHEAFTAMRSRGAKVTDIVIIIVDATQKVMPQTIEALNHAAAAGVPIVFAINKIDQPTSNPNRIKEELAGLNYLVEEWGGKYQCQEISAKFGQGVPELLEKVLLEADLLDLKANPDRNANGMIIESALDRGRGYVSRILVQNGTLRTGDIVLAGKYFGRVKALTDEAGNRLEEAGPSIPATMLGLDGAPSAGDAFNVLSSEQEAKDIARRRQQLEREQGIRTQKMLTLDDIGHRIAVGNFKELNLIIKGDVDGSIEALSDSLIRLSTEEIVVKVIHKAVGQISESDVVLAEASEAIIIGFQVRPGVQARRLAEQDGVEIRTYSVIYDAIDDVKSAMEGMLSPEIRETVTAQLEVLQTFDITKVGTVAGCMVKEGKIKRSDKVRIIRDGIVIYTGEIASLKRFKDDAKEVPTGLECGLQVVNYNDLKQGDSIESFMETEVKKKL</sequence>
<evidence type="ECO:0000256" key="3">
    <source>
        <dbReference type="ARBA" id="ARBA00020675"/>
    </source>
</evidence>
<dbReference type="PROSITE" id="PS01176">
    <property type="entry name" value="IF2"/>
    <property type="match status" value="1"/>
</dbReference>
<dbReference type="CDD" id="cd03692">
    <property type="entry name" value="mtIF2_IVc"/>
    <property type="match status" value="1"/>
</dbReference>
<evidence type="ECO:0000256" key="7">
    <source>
        <dbReference type="ARBA" id="ARBA00022917"/>
    </source>
</evidence>
<dbReference type="GO" id="GO:0003743">
    <property type="term" value="F:translation initiation factor activity"/>
    <property type="evidence" value="ECO:0007669"/>
    <property type="project" value="UniProtKB-KW"/>
</dbReference>
<dbReference type="InterPro" id="IPR000178">
    <property type="entry name" value="TF_IF2_bacterial-like"/>
</dbReference>
<keyword evidence="7 9" id="KW-0648">Protein biosynthesis</keyword>
<evidence type="ECO:0000313" key="14">
    <source>
        <dbReference type="EMBL" id="GAB1251760.1"/>
    </source>
</evidence>
<dbReference type="Proteomes" id="UP001628220">
    <property type="component" value="Unassembled WGS sequence"/>
</dbReference>
<dbReference type="InterPro" id="IPR015760">
    <property type="entry name" value="TIF_IF2"/>
</dbReference>
<name>A0ABQ0E216_9PORP</name>
<dbReference type="CDD" id="cd03702">
    <property type="entry name" value="IF2_mtIF2_II"/>
    <property type="match status" value="1"/>
</dbReference>
<evidence type="ECO:0000256" key="10">
    <source>
        <dbReference type="RuleBase" id="RU000644"/>
    </source>
</evidence>
<reference evidence="14 15" key="1">
    <citation type="journal article" date="2025" name="Int. J. Syst. Evol. Microbiol.">
        <title>Desulfovibrio falkowii sp. nov., Porphyromonas miyakawae sp. nov., Mediterraneibacter flintii sp. nov. and Owariibacterium komagatae gen. nov., sp. nov., isolated from human faeces.</title>
        <authorList>
            <person name="Hamaguchi T."/>
            <person name="Ohara M."/>
            <person name="Hisatomi A."/>
            <person name="Sekiguchi K."/>
            <person name="Takeda J.I."/>
            <person name="Ueyama J."/>
            <person name="Ito M."/>
            <person name="Nishiwaki H."/>
            <person name="Ogi T."/>
            <person name="Hirayama M."/>
            <person name="Ohkuma M."/>
            <person name="Sakamoto M."/>
            <person name="Ohno K."/>
        </authorList>
    </citation>
    <scope>NUCLEOTIDE SEQUENCE [LARGE SCALE GENOMIC DNA]</scope>
    <source>
        <strain evidence="14 15">13CB11C</strain>
    </source>
</reference>
<dbReference type="SUPFAM" id="SSF50447">
    <property type="entry name" value="Translation proteins"/>
    <property type="match status" value="2"/>
</dbReference>
<dbReference type="InterPro" id="IPR036925">
    <property type="entry name" value="TIF_IF2_dom3_sf"/>
</dbReference>
<dbReference type="SUPFAM" id="SSF52540">
    <property type="entry name" value="P-loop containing nucleoside triphosphate hydrolases"/>
    <property type="match status" value="1"/>
</dbReference>
<evidence type="ECO:0000256" key="1">
    <source>
        <dbReference type="ARBA" id="ARBA00004496"/>
    </source>
</evidence>
<comment type="subcellular location">
    <subcellularLocation>
        <location evidence="1 9 11">Cytoplasm</location>
    </subcellularLocation>
</comment>
<dbReference type="NCBIfam" id="TIGR00231">
    <property type="entry name" value="small_GTP"/>
    <property type="match status" value="1"/>
</dbReference>
<dbReference type="InterPro" id="IPR044145">
    <property type="entry name" value="IF2_II"/>
</dbReference>
<evidence type="ECO:0000256" key="6">
    <source>
        <dbReference type="ARBA" id="ARBA00022741"/>
    </source>
</evidence>
<comment type="function">
    <text evidence="9 10">One of the essential components for the initiation of protein synthesis. Protects formylmethionyl-tRNA from spontaneous hydrolysis and promotes its binding to the 30S ribosomal subunits. Also involved in the hydrolysis of GTP during the formation of the 70S ribosomal complex.</text>
</comment>
<dbReference type="InterPro" id="IPR023115">
    <property type="entry name" value="TIF_IF2_dom3"/>
</dbReference>
<evidence type="ECO:0000256" key="8">
    <source>
        <dbReference type="ARBA" id="ARBA00023134"/>
    </source>
</evidence>
<keyword evidence="6 9" id="KW-0547">Nucleotide-binding</keyword>
<feature type="compositionally biased region" description="Basic and acidic residues" evidence="12">
    <location>
        <begin position="147"/>
        <end position="162"/>
    </location>
</feature>
<gene>
    <name evidence="9 14" type="primary">infB</name>
    <name evidence="14" type="ORF">Tsumi_08640</name>
</gene>
<organism evidence="14 15">
    <name type="scientific">Porphyromonas miyakawae</name>
    <dbReference type="NCBI Taxonomy" id="3137470"/>
    <lineage>
        <taxon>Bacteria</taxon>
        <taxon>Pseudomonadati</taxon>
        <taxon>Bacteroidota</taxon>
        <taxon>Bacteroidia</taxon>
        <taxon>Bacteroidales</taxon>
        <taxon>Porphyromonadaceae</taxon>
        <taxon>Porphyromonas</taxon>
    </lineage>
</organism>
<comment type="similarity">
    <text evidence="2 9 10">Belongs to the TRAFAC class translation factor GTPase superfamily. Classic translation factor GTPase family. IF-2 subfamily.</text>
</comment>
<dbReference type="InterPro" id="IPR006847">
    <property type="entry name" value="IF2_N"/>
</dbReference>
<feature type="compositionally biased region" description="Basic and acidic residues" evidence="12">
    <location>
        <begin position="89"/>
        <end position="101"/>
    </location>
</feature>
<evidence type="ECO:0000256" key="2">
    <source>
        <dbReference type="ARBA" id="ARBA00007733"/>
    </source>
</evidence>
<dbReference type="Pfam" id="PF22042">
    <property type="entry name" value="EF-G_D2"/>
    <property type="match status" value="1"/>
</dbReference>
<protein>
    <recommendedName>
        <fullName evidence="3 9">Translation initiation factor IF-2</fullName>
    </recommendedName>
</protein>
<feature type="compositionally biased region" description="Basic and acidic residues" evidence="12">
    <location>
        <begin position="391"/>
        <end position="422"/>
    </location>
</feature>
<dbReference type="NCBIfam" id="TIGR00487">
    <property type="entry name" value="IF-2"/>
    <property type="match status" value="1"/>
</dbReference>
<dbReference type="EMBL" id="BAAFSF010000001">
    <property type="protein sequence ID" value="GAB1251760.1"/>
    <property type="molecule type" value="Genomic_DNA"/>
</dbReference>
<keyword evidence="8 9" id="KW-0342">GTP-binding</keyword>
<dbReference type="InterPro" id="IPR004161">
    <property type="entry name" value="EFTu-like_2"/>
</dbReference>
<evidence type="ECO:0000256" key="12">
    <source>
        <dbReference type="SAM" id="MobiDB-lite"/>
    </source>
</evidence>
<keyword evidence="4 9" id="KW-0963">Cytoplasm</keyword>
<dbReference type="CDD" id="cd01887">
    <property type="entry name" value="IF2_eIF5B"/>
    <property type="match status" value="1"/>
</dbReference>
<evidence type="ECO:0000259" key="13">
    <source>
        <dbReference type="PROSITE" id="PS51722"/>
    </source>
</evidence>
<evidence type="ECO:0000256" key="11">
    <source>
        <dbReference type="RuleBase" id="RU000645"/>
    </source>
</evidence>
<feature type="compositionally biased region" description="Basic residues" evidence="12">
    <location>
        <begin position="328"/>
        <end position="342"/>
    </location>
</feature>
<dbReference type="InterPro" id="IPR005225">
    <property type="entry name" value="Small_GTP-bd"/>
</dbReference>
<feature type="binding site" evidence="9">
    <location>
        <begin position="634"/>
        <end position="637"/>
    </location>
    <ligand>
        <name>GTP</name>
        <dbReference type="ChEBI" id="CHEBI:37565"/>
    </ligand>
</feature>
<evidence type="ECO:0000256" key="5">
    <source>
        <dbReference type="ARBA" id="ARBA00022540"/>
    </source>
</evidence>
<keyword evidence="15" id="KW-1185">Reference proteome</keyword>
<evidence type="ECO:0000313" key="15">
    <source>
        <dbReference type="Proteomes" id="UP001628220"/>
    </source>
</evidence>
<dbReference type="Pfam" id="PF03144">
    <property type="entry name" value="GTP_EFTU_D2"/>
    <property type="match status" value="1"/>
</dbReference>
<feature type="compositionally biased region" description="Basic and acidic residues" evidence="12">
    <location>
        <begin position="214"/>
        <end position="239"/>
    </location>
</feature>